<dbReference type="SMART" id="SM00651">
    <property type="entry name" value="Sm"/>
    <property type="match status" value="1"/>
</dbReference>
<sequence length="276" mass="29022">MPYFGRGRGRSRDTWLPQDFAKGRKRPRRRRKLPPRSETTLVCLIKGLIDRRVVVELRNDTLVKGQLDDVDDFLNMTLSDVTFQTLEGIKFEYAHMYLKGRNIRFVHLPKSLDPARAIDTYRSRVIRTKLEALQERARALGSGQRGPKGMDAMDASGPGAAGGAAGSVGGGDDDDEEEGELEEGEEYDEGEEYGEGEEYEEGGSEEGGAPWRGGSGGGADAGAGGGPAGGGAAGGVGGTGSLEAAPLPGLAFLDPRAAAGSGAGHGGGEEDELGLW</sequence>
<feature type="compositionally biased region" description="Gly residues" evidence="1">
    <location>
        <begin position="210"/>
        <end position="240"/>
    </location>
</feature>
<dbReference type="CDD" id="cd01733">
    <property type="entry name" value="LSm10"/>
    <property type="match status" value="1"/>
</dbReference>
<dbReference type="Pfam" id="PF01423">
    <property type="entry name" value="LSM"/>
    <property type="match status" value="1"/>
</dbReference>
<feature type="compositionally biased region" description="Acidic residues" evidence="1">
    <location>
        <begin position="171"/>
        <end position="204"/>
    </location>
</feature>
<feature type="domain" description="Sm" evidence="2">
    <location>
        <begin position="40"/>
        <end position="112"/>
    </location>
</feature>
<dbReference type="GO" id="GO:0071209">
    <property type="term" value="F:U7 snRNA binding"/>
    <property type="evidence" value="ECO:0007669"/>
    <property type="project" value="TreeGrafter"/>
</dbReference>
<evidence type="ECO:0000259" key="2">
    <source>
        <dbReference type="PROSITE" id="PS52002"/>
    </source>
</evidence>
<dbReference type="Proteomes" id="UP000613740">
    <property type="component" value="Unassembled WGS sequence"/>
</dbReference>
<dbReference type="PANTHER" id="PTHR21196">
    <property type="entry name" value="U7 SNRNA-ASSOCIATED SM-LIKE PROTEIN LSM10"/>
    <property type="match status" value="1"/>
</dbReference>
<reference evidence="3" key="1">
    <citation type="journal article" date="2020" name="bioRxiv">
        <title>Comparative genomics of Chlamydomonas.</title>
        <authorList>
            <person name="Craig R.J."/>
            <person name="Hasan A.R."/>
            <person name="Ness R.W."/>
            <person name="Keightley P.D."/>
        </authorList>
    </citation>
    <scope>NUCLEOTIDE SEQUENCE</scope>
    <source>
        <strain evidence="3">CCAP 11/173</strain>
    </source>
</reference>
<dbReference type="InterPro" id="IPR010920">
    <property type="entry name" value="LSM_dom_sf"/>
</dbReference>
<name>A0A835WK34_9CHLO</name>
<dbReference type="GO" id="GO:0006398">
    <property type="term" value="P:mRNA 3'-end processing by stem-loop binding and cleavage"/>
    <property type="evidence" value="ECO:0007669"/>
    <property type="project" value="TreeGrafter"/>
</dbReference>
<keyword evidence="4" id="KW-1185">Reference proteome</keyword>
<dbReference type="InterPro" id="IPR047575">
    <property type="entry name" value="Sm"/>
</dbReference>
<proteinExistence type="predicted"/>
<dbReference type="OrthoDB" id="10256176at2759"/>
<comment type="caution">
    <text evidence="3">The sequence shown here is derived from an EMBL/GenBank/DDBJ whole genome shotgun (WGS) entry which is preliminary data.</text>
</comment>
<feature type="region of interest" description="Disordered" evidence="1">
    <location>
        <begin position="138"/>
        <end position="276"/>
    </location>
</feature>
<organism evidence="3 4">
    <name type="scientific">Chlamydomonas schloesseri</name>
    <dbReference type="NCBI Taxonomy" id="2026947"/>
    <lineage>
        <taxon>Eukaryota</taxon>
        <taxon>Viridiplantae</taxon>
        <taxon>Chlorophyta</taxon>
        <taxon>core chlorophytes</taxon>
        <taxon>Chlorophyceae</taxon>
        <taxon>CS clade</taxon>
        <taxon>Chlamydomonadales</taxon>
        <taxon>Chlamydomonadaceae</taxon>
        <taxon>Chlamydomonas</taxon>
    </lineage>
</organism>
<feature type="compositionally biased region" description="Low complexity" evidence="1">
    <location>
        <begin position="149"/>
        <end position="158"/>
    </location>
</feature>
<dbReference type="PROSITE" id="PS52002">
    <property type="entry name" value="SM"/>
    <property type="match status" value="1"/>
</dbReference>
<dbReference type="InterPro" id="IPR052840">
    <property type="entry name" value="U7_snRNA_Sm-like"/>
</dbReference>
<dbReference type="Gene3D" id="2.30.30.100">
    <property type="match status" value="1"/>
</dbReference>
<gene>
    <name evidence="3" type="ORF">HYH02_006055</name>
</gene>
<evidence type="ECO:0000256" key="1">
    <source>
        <dbReference type="SAM" id="MobiDB-lite"/>
    </source>
</evidence>
<dbReference type="GO" id="GO:0071208">
    <property type="term" value="F:histone pre-mRNA DCP binding"/>
    <property type="evidence" value="ECO:0007669"/>
    <property type="project" value="TreeGrafter"/>
</dbReference>
<dbReference type="InterPro" id="IPR001163">
    <property type="entry name" value="Sm_dom_euk/arc"/>
</dbReference>
<dbReference type="PANTHER" id="PTHR21196:SF1">
    <property type="entry name" value="U7 SNRNA-ASSOCIATED SM-LIKE PROTEIN LSM10"/>
    <property type="match status" value="1"/>
</dbReference>
<feature type="region of interest" description="Disordered" evidence="1">
    <location>
        <begin position="1"/>
        <end position="34"/>
    </location>
</feature>
<feature type="compositionally biased region" description="Gly residues" evidence="1">
    <location>
        <begin position="159"/>
        <end position="170"/>
    </location>
</feature>
<evidence type="ECO:0000313" key="3">
    <source>
        <dbReference type="EMBL" id="KAG2448699.1"/>
    </source>
</evidence>
<dbReference type="FunFam" id="2.30.30.100:FF:000058">
    <property type="entry name" value="Small nuclear ribonucleoprotein Sm D3"/>
    <property type="match status" value="1"/>
</dbReference>
<accession>A0A835WK34</accession>
<dbReference type="EMBL" id="JAEHOD010000016">
    <property type="protein sequence ID" value="KAG2448699.1"/>
    <property type="molecule type" value="Genomic_DNA"/>
</dbReference>
<dbReference type="SUPFAM" id="SSF50182">
    <property type="entry name" value="Sm-like ribonucleoproteins"/>
    <property type="match status" value="1"/>
</dbReference>
<feature type="compositionally biased region" description="Basic residues" evidence="1">
    <location>
        <begin position="23"/>
        <end position="34"/>
    </location>
</feature>
<evidence type="ECO:0000313" key="4">
    <source>
        <dbReference type="Proteomes" id="UP000613740"/>
    </source>
</evidence>
<protein>
    <recommendedName>
        <fullName evidence="2">Sm domain-containing protein</fullName>
    </recommendedName>
</protein>
<dbReference type="GO" id="GO:0071254">
    <property type="term" value="C:cytoplasmic U snRNP body"/>
    <property type="evidence" value="ECO:0007669"/>
    <property type="project" value="TreeGrafter"/>
</dbReference>
<dbReference type="AlphaFoldDB" id="A0A835WK34"/>
<dbReference type="GO" id="GO:0016604">
    <property type="term" value="C:nuclear body"/>
    <property type="evidence" value="ECO:0007669"/>
    <property type="project" value="TreeGrafter"/>
</dbReference>